<proteinExistence type="predicted"/>
<keyword evidence="4" id="KW-1185">Reference proteome</keyword>
<feature type="compositionally biased region" description="Polar residues" evidence="2">
    <location>
        <begin position="63"/>
        <end position="73"/>
    </location>
</feature>
<sequence>MAQGEAAPTPPAKGHALKRLTQKEIHEIQQYEKIVRFRDMVLSGNHPTISLPPGLKALAQSIPNQANSPSENGVNGAVSKDQQSLSANANANATAPELEPSAFADTDTSPAPQPVQRSFGSRHAEINPILLEKSDELIKAELQLQRQRLERALKDDIEQRRAIRQLAEPFVVDLSDVLAKALTIVEATATPLPIDEDLTANNEAASDSFDDNTFYSSHHDTPESNLTSRIRDLSEEAHALGTSKPQQQETPSRSAPTSRNHLLSSGRDNHDALLPRPAYQPQHGSPANNTGSKLGRIIVPGLNNYVDGGDSSAGQGQTTSGEQSRSVDSGNPEGEPLAPQHGDDSLAPSPLVRNRSTLLPAAPYPTQTSLLAVRGPIPISPGIGPAMGTPAQIMALRHEPATATKTEVGPHIKSEPRSPSPLTAPSYARPNKRPRQAQTQVVEPGLAEPSYSRPVTNTLYDPHQPHVHRDGRAPIVYESPIAEPPRAVNTAVVGEARYGREYVGEHQVSGGAYMRRPPSPGAPSYQYSPREAHPTRAVSQVIVNDPYREPPRVYREPLEGPRLSVRPEGDSFVVPPRPPPTRIVVDAYGREYIEPLHPTIRQSVAPPVRPGEAEIVYERVPPPRAMSGHPAAGPYDDGGVVYTRPPPSYAVARRYVTQPEYVPHDYRESRPREYSTQPVGAGEYVRIMSPHDRRPIEERPREYVSRSSSLRPSEAVRFEAPHSYGRMHSVRPEVPAREYVGSVHPESRHPEGAPTYVGEYSGSVQQPYARREYSVRPADRYNEPHGVRAPEEIAFIEGPRRPTQEIVYIDDGRRAVYR</sequence>
<evidence type="ECO:0000313" key="4">
    <source>
        <dbReference type="Proteomes" id="UP001338125"/>
    </source>
</evidence>
<dbReference type="EMBL" id="JAVFKD010000001">
    <property type="protein sequence ID" value="KAK5998457.1"/>
    <property type="molecule type" value="Genomic_DNA"/>
</dbReference>
<reference evidence="3 4" key="1">
    <citation type="submission" date="2024-01" db="EMBL/GenBank/DDBJ databases">
        <title>Complete genome of Cladobotryum mycophilum ATHUM6906.</title>
        <authorList>
            <person name="Christinaki A.C."/>
            <person name="Myridakis A.I."/>
            <person name="Kouvelis V.N."/>
        </authorList>
    </citation>
    <scope>NUCLEOTIDE SEQUENCE [LARGE SCALE GENOMIC DNA]</scope>
    <source>
        <strain evidence="3 4">ATHUM6906</strain>
    </source>
</reference>
<feature type="compositionally biased region" description="Polar residues" evidence="2">
    <location>
        <begin position="312"/>
        <end position="329"/>
    </location>
</feature>
<feature type="region of interest" description="Disordered" evidence="2">
    <location>
        <begin position="204"/>
        <end position="226"/>
    </location>
</feature>
<feature type="compositionally biased region" description="Polar residues" evidence="2">
    <location>
        <begin position="282"/>
        <end position="292"/>
    </location>
</feature>
<accession>A0ABR0T206</accession>
<feature type="region of interest" description="Disordered" evidence="2">
    <location>
        <begin position="403"/>
        <end position="450"/>
    </location>
</feature>
<dbReference type="Proteomes" id="UP001338125">
    <property type="component" value="Unassembled WGS sequence"/>
</dbReference>
<feature type="coiled-coil region" evidence="1">
    <location>
        <begin position="130"/>
        <end position="159"/>
    </location>
</feature>
<comment type="caution">
    <text evidence="3">The sequence shown here is derived from an EMBL/GenBank/DDBJ whole genome shotgun (WGS) entry which is preliminary data.</text>
</comment>
<protein>
    <submittedName>
        <fullName evidence="3">Uncharacterized protein</fullName>
    </submittedName>
</protein>
<evidence type="ECO:0000256" key="2">
    <source>
        <dbReference type="SAM" id="MobiDB-lite"/>
    </source>
</evidence>
<feature type="region of interest" description="Disordered" evidence="2">
    <location>
        <begin position="63"/>
        <end position="121"/>
    </location>
</feature>
<organism evidence="3 4">
    <name type="scientific">Cladobotryum mycophilum</name>
    <dbReference type="NCBI Taxonomy" id="491253"/>
    <lineage>
        <taxon>Eukaryota</taxon>
        <taxon>Fungi</taxon>
        <taxon>Dikarya</taxon>
        <taxon>Ascomycota</taxon>
        <taxon>Pezizomycotina</taxon>
        <taxon>Sordariomycetes</taxon>
        <taxon>Hypocreomycetidae</taxon>
        <taxon>Hypocreales</taxon>
        <taxon>Hypocreaceae</taxon>
        <taxon>Cladobotryum</taxon>
    </lineage>
</organism>
<keyword evidence="1" id="KW-0175">Coiled coil</keyword>
<gene>
    <name evidence="3" type="ORF">PT974_00836</name>
</gene>
<feature type="compositionally biased region" description="Polar residues" evidence="2">
    <location>
        <begin position="106"/>
        <end position="119"/>
    </location>
</feature>
<feature type="compositionally biased region" description="Polar residues" evidence="2">
    <location>
        <begin position="243"/>
        <end position="263"/>
    </location>
</feature>
<evidence type="ECO:0000256" key="1">
    <source>
        <dbReference type="SAM" id="Coils"/>
    </source>
</evidence>
<feature type="compositionally biased region" description="Polar residues" evidence="2">
    <location>
        <begin position="204"/>
        <end position="216"/>
    </location>
</feature>
<feature type="region of interest" description="Disordered" evidence="2">
    <location>
        <begin position="1"/>
        <end position="21"/>
    </location>
</feature>
<feature type="region of interest" description="Disordered" evidence="2">
    <location>
        <begin position="510"/>
        <end position="534"/>
    </location>
</feature>
<evidence type="ECO:0000313" key="3">
    <source>
        <dbReference type="EMBL" id="KAK5998457.1"/>
    </source>
</evidence>
<feature type="region of interest" description="Disordered" evidence="2">
    <location>
        <begin position="239"/>
        <end position="351"/>
    </location>
</feature>
<name>A0ABR0T206_9HYPO</name>